<keyword evidence="8" id="KW-0862">Zinc</keyword>
<sequence length="427" mass="48750">MKLFFSLFAAAIAAPVSAEIYFKEQFNDDGWTERWTISSDWKSKSELGEWKHTAGEYYGGGADDKGIKTSEDAKHYGLSAALAKPFNSSDKKDLVIQYSAKHEQKVDCAGAYIKLLPGGDKFEATKFGGETPYAVMFGPDICGSSNKKTHVILHYDKKKDNLQVKKNIGCEDDNLSHLYTLVIRPDNTFEVFVDNKSVRSGKLEEEFDFLPAKEIKDPDQSKPADWVDEKKIPDPEDKKPEGYDDVPAEIPDPDATKPDDWDDEDDGEWEAPMVDNPEYKGPWKQKMIDNPDYKGKWEHPMIPNPEYEYDENMYAVCKDGCSHVGFELWQVKSGTVFDDIIITDSLEEAQKFAEETFFKKKDGEKEMYEESKKKKEEEETSSTMDDADFDDEEAFCRLNGIEYDKYPNANNNFGVVRTTDTEMNGHY</sequence>
<dbReference type="GO" id="GO:0005788">
    <property type="term" value="C:endoplasmic reticulum lumen"/>
    <property type="evidence" value="ECO:0007669"/>
    <property type="project" value="UniProtKB-SubCell"/>
</dbReference>
<accession>A0ABD3QYM7</accession>
<dbReference type="FunFam" id="2.60.120.200:FF:000018">
    <property type="entry name" value="Calreticulin 1b"/>
    <property type="match status" value="1"/>
</dbReference>
<dbReference type="PROSITE" id="PS00804">
    <property type="entry name" value="CALRETICULIN_2"/>
    <property type="match status" value="1"/>
</dbReference>
<evidence type="ECO:0000256" key="14">
    <source>
        <dbReference type="RuleBase" id="RU362126"/>
    </source>
</evidence>
<keyword evidence="10 11" id="KW-0143">Chaperone</keyword>
<keyword evidence="9" id="KW-0106">Calcium</keyword>
<dbReference type="InterPro" id="IPR018124">
    <property type="entry name" value="Calret/calnex_CS"/>
</dbReference>
<dbReference type="AlphaFoldDB" id="A0ABD3QYM7"/>
<dbReference type="PANTHER" id="PTHR11073:SF2">
    <property type="entry name" value="CALRETICULIN"/>
    <property type="match status" value="1"/>
</dbReference>
<evidence type="ECO:0000256" key="8">
    <source>
        <dbReference type="ARBA" id="ARBA00022833"/>
    </source>
</evidence>
<dbReference type="PANTHER" id="PTHR11073">
    <property type="entry name" value="CALRETICULIN AND CALNEXIN"/>
    <property type="match status" value="1"/>
</dbReference>
<keyword evidence="3" id="KW-0479">Metal-binding</keyword>
<gene>
    <name evidence="16" type="ORF">ACHAW5_011180</name>
</gene>
<feature type="binding site" evidence="12">
    <location>
        <position position="140"/>
    </location>
    <ligand>
        <name>an alpha-D-glucoside</name>
        <dbReference type="ChEBI" id="CHEBI:22390"/>
    </ligand>
</feature>
<protein>
    <recommendedName>
        <fullName evidence="11">Calreticulin</fullName>
    </recommendedName>
</protein>
<feature type="compositionally biased region" description="Acidic residues" evidence="15">
    <location>
        <begin position="260"/>
        <end position="269"/>
    </location>
</feature>
<comment type="subcellular location">
    <subcellularLocation>
        <location evidence="1 11">Endoplasmic reticulum lumen</location>
    </subcellularLocation>
</comment>
<dbReference type="Pfam" id="PF00262">
    <property type="entry name" value="Calreticulin"/>
    <property type="match status" value="2"/>
</dbReference>
<keyword evidence="17" id="KW-1185">Reference proteome</keyword>
<feature type="compositionally biased region" description="Basic and acidic residues" evidence="15">
    <location>
        <begin position="211"/>
        <end position="242"/>
    </location>
</feature>
<evidence type="ECO:0000313" key="17">
    <source>
        <dbReference type="Proteomes" id="UP001530315"/>
    </source>
</evidence>
<evidence type="ECO:0000256" key="15">
    <source>
        <dbReference type="SAM" id="MobiDB-lite"/>
    </source>
</evidence>
<dbReference type="Proteomes" id="UP001530315">
    <property type="component" value="Unassembled WGS sequence"/>
</dbReference>
<evidence type="ECO:0000313" key="16">
    <source>
        <dbReference type="EMBL" id="KAL3805509.1"/>
    </source>
</evidence>
<evidence type="ECO:0000256" key="2">
    <source>
        <dbReference type="ARBA" id="ARBA00010983"/>
    </source>
</evidence>
<comment type="similarity">
    <text evidence="2 11 14">Belongs to the calreticulin family.</text>
</comment>
<keyword evidence="13" id="KW-1015">Disulfide bond</keyword>
<dbReference type="Gene3D" id="2.10.250.10">
    <property type="entry name" value="Calreticulin/calnexin, P domain"/>
    <property type="match status" value="1"/>
</dbReference>
<dbReference type="InterPro" id="IPR009033">
    <property type="entry name" value="Calreticulin/calnexin_P_dom_sf"/>
</dbReference>
<feature type="region of interest" description="Disordered" evidence="15">
    <location>
        <begin position="211"/>
        <end position="285"/>
    </location>
</feature>
<evidence type="ECO:0000256" key="1">
    <source>
        <dbReference type="ARBA" id="ARBA00004319"/>
    </source>
</evidence>
<dbReference type="PRINTS" id="PR00626">
    <property type="entry name" value="CALRETICULIN"/>
</dbReference>
<dbReference type="GO" id="GO:0046872">
    <property type="term" value="F:metal ion binding"/>
    <property type="evidence" value="ECO:0007669"/>
    <property type="project" value="UniProtKB-KW"/>
</dbReference>
<feature type="compositionally biased region" description="Basic and acidic residues" evidence="15">
    <location>
        <begin position="365"/>
        <end position="377"/>
    </location>
</feature>
<dbReference type="EMBL" id="JALLAZ020000029">
    <property type="protein sequence ID" value="KAL3805509.1"/>
    <property type="molecule type" value="Genomic_DNA"/>
</dbReference>
<feature type="region of interest" description="Disordered" evidence="15">
    <location>
        <begin position="365"/>
        <end position="388"/>
    </location>
</feature>
<dbReference type="InterPro" id="IPR009169">
    <property type="entry name" value="Calreticulin"/>
</dbReference>
<dbReference type="InterPro" id="IPR013320">
    <property type="entry name" value="ConA-like_dom_sf"/>
</dbReference>
<dbReference type="InterPro" id="IPR001580">
    <property type="entry name" value="Calret/calnex"/>
</dbReference>
<dbReference type="Gene3D" id="2.60.120.200">
    <property type="match status" value="1"/>
</dbReference>
<proteinExistence type="inferred from homology"/>
<evidence type="ECO:0000256" key="7">
    <source>
        <dbReference type="ARBA" id="ARBA00022824"/>
    </source>
</evidence>
<evidence type="ECO:0000256" key="12">
    <source>
        <dbReference type="PIRSR" id="PIRSR002356-1"/>
    </source>
</evidence>
<evidence type="ECO:0000256" key="9">
    <source>
        <dbReference type="ARBA" id="ARBA00022837"/>
    </source>
</evidence>
<evidence type="ECO:0000256" key="5">
    <source>
        <dbReference type="ARBA" id="ARBA00022734"/>
    </source>
</evidence>
<dbReference type="PROSITE" id="PS00805">
    <property type="entry name" value="CALRETICULIN_REPEAT"/>
    <property type="match status" value="1"/>
</dbReference>
<feature type="binding site" evidence="12">
    <location>
        <position position="327"/>
    </location>
    <ligand>
        <name>an alpha-D-glucoside</name>
        <dbReference type="ChEBI" id="CHEBI:22390"/>
    </ligand>
</feature>
<evidence type="ECO:0000256" key="4">
    <source>
        <dbReference type="ARBA" id="ARBA00022729"/>
    </source>
</evidence>
<feature type="binding site" evidence="12">
    <location>
        <position position="112"/>
    </location>
    <ligand>
        <name>an alpha-D-glucoside</name>
        <dbReference type="ChEBI" id="CHEBI:22390"/>
    </ligand>
</feature>
<keyword evidence="7 11" id="KW-0256">Endoplasmic reticulum</keyword>
<feature type="binding site" evidence="12">
    <location>
        <position position="133"/>
    </location>
    <ligand>
        <name>an alpha-D-glucoside</name>
        <dbReference type="ChEBI" id="CHEBI:22390"/>
    </ligand>
</feature>
<dbReference type="PIRSF" id="PIRSF002356">
    <property type="entry name" value="Calreticulin"/>
    <property type="match status" value="1"/>
</dbReference>
<organism evidence="16 17">
    <name type="scientific">Stephanodiscus triporus</name>
    <dbReference type="NCBI Taxonomy" id="2934178"/>
    <lineage>
        <taxon>Eukaryota</taxon>
        <taxon>Sar</taxon>
        <taxon>Stramenopiles</taxon>
        <taxon>Ochrophyta</taxon>
        <taxon>Bacillariophyta</taxon>
        <taxon>Coscinodiscophyceae</taxon>
        <taxon>Thalassiosirophycidae</taxon>
        <taxon>Stephanodiscales</taxon>
        <taxon>Stephanodiscaceae</taxon>
        <taxon>Stephanodiscus</taxon>
    </lineage>
</organism>
<dbReference type="GO" id="GO:0030246">
    <property type="term" value="F:carbohydrate binding"/>
    <property type="evidence" value="ECO:0007669"/>
    <property type="project" value="UniProtKB-KW"/>
</dbReference>
<feature type="disulfide bond" evidence="13">
    <location>
        <begin position="108"/>
        <end position="142"/>
    </location>
</feature>
<keyword evidence="5" id="KW-0430">Lectin</keyword>
<evidence type="ECO:0000256" key="10">
    <source>
        <dbReference type="ARBA" id="ARBA00023186"/>
    </source>
</evidence>
<evidence type="ECO:0000256" key="13">
    <source>
        <dbReference type="PIRSR" id="PIRSR002356-3"/>
    </source>
</evidence>
<reference evidence="16 17" key="1">
    <citation type="submission" date="2024-10" db="EMBL/GenBank/DDBJ databases">
        <title>Updated reference genomes for cyclostephanoid diatoms.</title>
        <authorList>
            <person name="Roberts W.R."/>
            <person name="Alverson A.J."/>
        </authorList>
    </citation>
    <scope>NUCLEOTIDE SEQUENCE [LARGE SCALE GENOMIC DNA]</scope>
    <source>
        <strain evidence="16 17">AJA276-08</strain>
    </source>
</reference>
<evidence type="ECO:0000256" key="11">
    <source>
        <dbReference type="PIRNR" id="PIRNR002356"/>
    </source>
</evidence>
<dbReference type="FunFam" id="2.10.250.10:FF:000002">
    <property type="entry name" value="Calreticulin"/>
    <property type="match status" value="1"/>
</dbReference>
<feature type="signal peptide" evidence="14">
    <location>
        <begin position="1"/>
        <end position="18"/>
    </location>
</feature>
<keyword evidence="6" id="KW-0677">Repeat</keyword>
<dbReference type="SUPFAM" id="SSF63887">
    <property type="entry name" value="P-domain of calnexin/calreticulin"/>
    <property type="match status" value="1"/>
</dbReference>
<evidence type="ECO:0000256" key="3">
    <source>
        <dbReference type="ARBA" id="ARBA00022723"/>
    </source>
</evidence>
<feature type="chain" id="PRO_5044532721" description="Calreticulin" evidence="14">
    <location>
        <begin position="19"/>
        <end position="427"/>
    </location>
</feature>
<evidence type="ECO:0000256" key="6">
    <source>
        <dbReference type="ARBA" id="ARBA00022737"/>
    </source>
</evidence>
<comment type="caution">
    <text evidence="16">The sequence shown here is derived from an EMBL/GenBank/DDBJ whole genome shotgun (WGS) entry which is preliminary data.</text>
</comment>
<name>A0ABD3QYM7_9STRA</name>
<feature type="binding site" evidence="12">
    <location>
        <position position="114"/>
    </location>
    <ligand>
        <name>an alpha-D-glucoside</name>
        <dbReference type="ChEBI" id="CHEBI:22390"/>
    </ligand>
</feature>
<dbReference type="SUPFAM" id="SSF49899">
    <property type="entry name" value="Concanavalin A-like lectins/glucanases"/>
    <property type="match status" value="1"/>
</dbReference>
<keyword evidence="4 14" id="KW-0732">Signal</keyword>